<reference evidence="1 2" key="1">
    <citation type="journal article" date="2018" name="Mol. Biol. Evol.">
        <title>Analysis of the draft genome of the red seaweed Gracilariopsis chorda provides insights into genome size evolution in Rhodophyta.</title>
        <authorList>
            <person name="Lee J."/>
            <person name="Yang E.C."/>
            <person name="Graf L."/>
            <person name="Yang J.H."/>
            <person name="Qiu H."/>
            <person name="Zel Zion U."/>
            <person name="Chan C.X."/>
            <person name="Stephens T.G."/>
            <person name="Weber A.P.M."/>
            <person name="Boo G.H."/>
            <person name="Boo S.M."/>
            <person name="Kim K.M."/>
            <person name="Shin Y."/>
            <person name="Jung M."/>
            <person name="Lee S.J."/>
            <person name="Yim H.S."/>
            <person name="Lee J.H."/>
            <person name="Bhattacharya D."/>
            <person name="Yoon H.S."/>
        </authorList>
    </citation>
    <scope>NUCLEOTIDE SEQUENCE [LARGE SCALE GENOMIC DNA]</scope>
    <source>
        <strain evidence="1 2">SKKU-2015</strain>
        <tissue evidence="1">Whole body</tissue>
    </source>
</reference>
<proteinExistence type="predicted"/>
<dbReference type="EMBL" id="NBIV01000097">
    <property type="protein sequence ID" value="PXF44238.1"/>
    <property type="molecule type" value="Genomic_DNA"/>
</dbReference>
<comment type="caution">
    <text evidence="1">The sequence shown here is derived from an EMBL/GenBank/DDBJ whole genome shotgun (WGS) entry which is preliminary data.</text>
</comment>
<dbReference type="Proteomes" id="UP000247409">
    <property type="component" value="Unassembled WGS sequence"/>
</dbReference>
<name>A0A2V3IQ84_9FLOR</name>
<organism evidence="1 2">
    <name type="scientific">Gracilariopsis chorda</name>
    <dbReference type="NCBI Taxonomy" id="448386"/>
    <lineage>
        <taxon>Eukaryota</taxon>
        <taxon>Rhodophyta</taxon>
        <taxon>Florideophyceae</taxon>
        <taxon>Rhodymeniophycidae</taxon>
        <taxon>Gracilariales</taxon>
        <taxon>Gracilariaceae</taxon>
        <taxon>Gracilariopsis</taxon>
    </lineage>
</organism>
<protein>
    <submittedName>
        <fullName evidence="1">Uncharacterized protein</fullName>
    </submittedName>
</protein>
<dbReference type="OrthoDB" id="46191at2759"/>
<accession>A0A2V3IQ84</accession>
<sequence length="213" mass="23223">MRPLFIPALSVRFISRRRQRSLQHSSRMSLDIPTIRAARFPATADHAATLLGTTKPTPSLDDALLRELFSSSDGARGALVAVLSYPSIPHCDDPLDQKLASVVSEIASRDDEAGATLRTLLVTNVVMPNAMTVTYRQLGKTQLMEASAMTARRAANLLRIVSADQKVKDIAREFVRGLRDDLGTFGAFATKWQYGKGEREQAIKGIGEAVDGI</sequence>
<dbReference type="AlphaFoldDB" id="A0A2V3IQ84"/>
<evidence type="ECO:0000313" key="2">
    <source>
        <dbReference type="Proteomes" id="UP000247409"/>
    </source>
</evidence>
<keyword evidence="2" id="KW-1185">Reference proteome</keyword>
<gene>
    <name evidence="1" type="ORF">BWQ96_06019</name>
</gene>
<evidence type="ECO:0000313" key="1">
    <source>
        <dbReference type="EMBL" id="PXF44238.1"/>
    </source>
</evidence>